<dbReference type="GO" id="GO:0016780">
    <property type="term" value="F:phosphotransferase activity, for other substituted phosphate groups"/>
    <property type="evidence" value="ECO:0007669"/>
    <property type="project" value="TreeGrafter"/>
</dbReference>
<protein>
    <submittedName>
        <fullName evidence="4">Sugar transferase</fullName>
    </submittedName>
</protein>
<evidence type="ECO:0000259" key="3">
    <source>
        <dbReference type="Pfam" id="PF02397"/>
    </source>
</evidence>
<dbReference type="PANTHER" id="PTHR30576">
    <property type="entry name" value="COLANIC BIOSYNTHESIS UDP-GLUCOSE LIPID CARRIER TRANSFERASE"/>
    <property type="match status" value="1"/>
</dbReference>
<proteinExistence type="inferred from homology"/>
<reference evidence="4" key="1">
    <citation type="journal article" date="2021" name="PeerJ">
        <title>Extensive microbial diversity within the chicken gut microbiome revealed by metagenomics and culture.</title>
        <authorList>
            <person name="Gilroy R."/>
            <person name="Ravi A."/>
            <person name="Getino M."/>
            <person name="Pursley I."/>
            <person name="Horton D.L."/>
            <person name="Alikhan N.F."/>
            <person name="Baker D."/>
            <person name="Gharbi K."/>
            <person name="Hall N."/>
            <person name="Watson M."/>
            <person name="Adriaenssens E.M."/>
            <person name="Foster-Nyarko E."/>
            <person name="Jarju S."/>
            <person name="Secka A."/>
            <person name="Antonio M."/>
            <person name="Oren A."/>
            <person name="Chaudhuri R.R."/>
            <person name="La Ragione R."/>
            <person name="Hildebrand F."/>
            <person name="Pallen M.J."/>
        </authorList>
    </citation>
    <scope>NUCLEOTIDE SEQUENCE</scope>
    <source>
        <strain evidence="4">F6-6636</strain>
    </source>
</reference>
<keyword evidence="2" id="KW-0812">Transmembrane</keyword>
<dbReference type="PANTHER" id="PTHR30576:SF0">
    <property type="entry name" value="UNDECAPRENYL-PHOSPHATE N-ACETYLGALACTOSAMINYL 1-PHOSPHATE TRANSFERASE-RELATED"/>
    <property type="match status" value="1"/>
</dbReference>
<feature type="transmembrane region" description="Helical" evidence="2">
    <location>
        <begin position="35"/>
        <end position="58"/>
    </location>
</feature>
<evidence type="ECO:0000256" key="1">
    <source>
        <dbReference type="ARBA" id="ARBA00006464"/>
    </source>
</evidence>
<dbReference type="AlphaFoldDB" id="A0A948TK46"/>
<evidence type="ECO:0000313" key="4">
    <source>
        <dbReference type="EMBL" id="MBU3852006.1"/>
    </source>
</evidence>
<evidence type="ECO:0000256" key="2">
    <source>
        <dbReference type="SAM" id="Phobius"/>
    </source>
</evidence>
<reference evidence="4" key="2">
    <citation type="submission" date="2021-04" db="EMBL/GenBank/DDBJ databases">
        <authorList>
            <person name="Gilroy R."/>
        </authorList>
    </citation>
    <scope>NUCLEOTIDE SEQUENCE</scope>
    <source>
        <strain evidence="4">F6-6636</strain>
    </source>
</reference>
<keyword evidence="2" id="KW-0472">Membrane</keyword>
<name>A0A948TK46_9LACO</name>
<feature type="domain" description="Bacterial sugar transferase" evidence="3">
    <location>
        <begin position="30"/>
        <end position="210"/>
    </location>
</feature>
<dbReference type="EMBL" id="JAHLFS010000058">
    <property type="protein sequence ID" value="MBU3852006.1"/>
    <property type="molecule type" value="Genomic_DNA"/>
</dbReference>
<keyword evidence="2" id="KW-1133">Transmembrane helix</keyword>
<evidence type="ECO:0000313" key="5">
    <source>
        <dbReference type="Proteomes" id="UP000777303"/>
    </source>
</evidence>
<dbReference type="InterPro" id="IPR003362">
    <property type="entry name" value="Bact_transf"/>
</dbReference>
<dbReference type="Proteomes" id="UP000777303">
    <property type="component" value="Unassembled WGS sequence"/>
</dbReference>
<dbReference type="Pfam" id="PF02397">
    <property type="entry name" value="Bac_transf"/>
    <property type="match status" value="1"/>
</dbReference>
<keyword evidence="4" id="KW-0808">Transferase</keyword>
<comment type="caution">
    <text evidence="4">The sequence shown here is derived from an EMBL/GenBank/DDBJ whole genome shotgun (WGS) entry which is preliminary data.</text>
</comment>
<organism evidence="4 5">
    <name type="scientific">Candidatus Paralactobacillus gallistercoris</name>
    <dbReference type="NCBI Taxonomy" id="2838724"/>
    <lineage>
        <taxon>Bacteria</taxon>
        <taxon>Bacillati</taxon>
        <taxon>Bacillota</taxon>
        <taxon>Bacilli</taxon>
        <taxon>Lactobacillales</taxon>
        <taxon>Lactobacillaceae</taxon>
        <taxon>Lactobacillus</taxon>
    </lineage>
</organism>
<gene>
    <name evidence="4" type="ORF">H9901_04840</name>
</gene>
<comment type="similarity">
    <text evidence="1">Belongs to the bacterial sugar transferase family.</text>
</comment>
<sequence length="216" mass="24582">MILKKQTKDIKYSFEQKLTHPLTSDYLPLKRVLDVIAASGLFTITSPVILLFALLIRLETPGSPVYRQERVGLMGKRFVIAKLRSMYNDAEKHSGAVWAAKNDARVTKVGKFIRKTRIDELPQLLNVIKGEMSMIGPRPERPNLTEQFSHDVPGFEQRLVVKPGLSGYAQVHGGYDVTPAEKYQMDQHYIENFGFWEDFKIVFETIRVVLTGDGAR</sequence>
<accession>A0A948TK46</accession>